<dbReference type="PANTHER" id="PTHR21573">
    <property type="entry name" value="ER MEMBRANE PROTEIN COMPLEX SUBUNIT 1"/>
    <property type="match status" value="1"/>
</dbReference>
<keyword evidence="6 13" id="KW-0732">Signal</keyword>
<evidence type="ECO:0000256" key="7">
    <source>
        <dbReference type="ARBA" id="ARBA00022824"/>
    </source>
</evidence>
<dbReference type="Pfam" id="PF13360">
    <property type="entry name" value="PQQ_2"/>
    <property type="match status" value="1"/>
</dbReference>
<name>A0A0G4I1I4_9ALVE</name>
<evidence type="ECO:0000256" key="4">
    <source>
        <dbReference type="ARBA" id="ARBA00020824"/>
    </source>
</evidence>
<dbReference type="PANTHER" id="PTHR21573:SF0">
    <property type="entry name" value="ER MEMBRANE PROTEIN COMPLEX SUBUNIT 1"/>
    <property type="match status" value="1"/>
</dbReference>
<dbReference type="InterPro" id="IPR011047">
    <property type="entry name" value="Quinoprotein_ADH-like_sf"/>
</dbReference>
<evidence type="ECO:0000259" key="14">
    <source>
        <dbReference type="Pfam" id="PF07774"/>
    </source>
</evidence>
<feature type="transmembrane region" description="Helical" evidence="12">
    <location>
        <begin position="1099"/>
        <end position="1120"/>
    </location>
</feature>
<evidence type="ECO:0000256" key="8">
    <source>
        <dbReference type="ARBA" id="ARBA00022989"/>
    </source>
</evidence>
<protein>
    <recommendedName>
        <fullName evidence="4">ER membrane protein complex subunit 1</fullName>
    </recommendedName>
</protein>
<dbReference type="EMBL" id="CDMZ01004735">
    <property type="protein sequence ID" value="CEM50720.1"/>
    <property type="molecule type" value="Genomic_DNA"/>
</dbReference>
<feature type="domain" description="ER membrane protein complex subunit 1 C-terminal" evidence="14">
    <location>
        <begin position="1029"/>
        <end position="1129"/>
    </location>
</feature>
<dbReference type="InterPro" id="IPR002372">
    <property type="entry name" value="PQQ_rpt_dom"/>
</dbReference>
<feature type="chain" id="PRO_5005192041" description="ER membrane protein complex subunit 1" evidence="13">
    <location>
        <begin position="31"/>
        <end position="1130"/>
    </location>
</feature>
<gene>
    <name evidence="16" type="ORF">Cvel_10145</name>
</gene>
<evidence type="ECO:0000256" key="9">
    <source>
        <dbReference type="ARBA" id="ARBA00023136"/>
    </source>
</evidence>
<feature type="region of interest" description="Disordered" evidence="11">
    <location>
        <begin position="648"/>
        <end position="684"/>
    </location>
</feature>
<dbReference type="InterPro" id="IPR011678">
    <property type="entry name" value="EMC1_C"/>
</dbReference>
<proteinExistence type="inferred from homology"/>
<evidence type="ECO:0000259" key="15">
    <source>
        <dbReference type="Pfam" id="PF13360"/>
    </source>
</evidence>
<dbReference type="Gene3D" id="2.130.10.10">
    <property type="entry name" value="YVTN repeat-like/Quinoprotein amine dehydrogenase"/>
    <property type="match status" value="1"/>
</dbReference>
<feature type="domain" description="Pyrrolo-quinoline quinone repeat" evidence="15">
    <location>
        <begin position="66"/>
        <end position="176"/>
    </location>
</feature>
<sequence>MGLYRNSKGNGGGGWLGRFVLFWCVGLCVGLHVEDAGDSDWLLRNVGEVKFIDGSGADILVGSYLGMVGAIDKETGALLWRRSSGEDESLEFFAPSGDSFLFTAFSNKHPKSSEGSVRLFSQTDGALLWEVPFLHNSKETSFALGPDHSVLVVTAESTMSVSSEGEVTTLERGDGKSTLAASVVGGHPVIAKHPGTSQEIELIGLPHLGGGSGGGERFSTSIVSKVPTDGEIEQEHFDPPYMGPQGVAVGQTLAWLSGPRKVLLARLSGDKDKIAYFDMRIPEKSKKRIEIDRFASLSLEKPGQKDLISVRTLMPNDEDEDSYDGVRDGRAFSYLLCSKPDAQGRKLFGKNRIEGDWAFSRVAGSPDRLVGARVSATGLEIGLFPVLPPSEDGCVDFGGESKPESLAKRVFLEGPFRVERRKVKAVRTLNAQASELVLVFGDLTVWAVEVTFGSEGQGGEVKVKWVRDESLAYVEKSAFLEFSFKEGGKGGAAASGFTQQPRGAFRLLLHYLSTGGLGFLADLSSLGMGAERVLRAFLMNLAGAGVRFGRKMASKFSGLIHGGPSADGQKALRENLIELQWRAGTEGRPGVSEILESYMEEKDAYGTSRLGNRVLLILAACPAKLYGLHGPTARFLWTNSVDRPIDGSSWSPICPPSSSTWREKGRGADGGGGPLQVSEAGGKKERAPHEFQMLQVVARLRHRLGVVFTSREGRHQYLQWFDGLTGATHLDSPRPLAVTTERHWDVISFPLHALLRQELHARAAEAVAAEMREDPLWCIQKGEKGKTARFVETYMSTTDLAWSDIARLAGHQVHLEVDSEKSTITGFRAIESTSGRRGDIAAVPAWQVDFGAALEEIAVVSPSLNSQYDAVPVHVKGDSSILHKYQHRNILAVVTFSTNSGDGRRATVYALNGATGEVIASEALPAGTKGPVLAAVCENWIALHYWSEESLRHELYIMELFEDKKDEGPLAILFPSSSGRHEDSHLHATGQTLSAPLVRSRSFVFPTAATALGVTATRKGITTRSLIMNEGLPVYMPLMPVITTQMVSYFHQVERVRAIATAATERESTSVVVAIGQDIFFAPVQPSKGYDTMTPGFDYSFLSVAVLFFAAAVGVTAHLASRQRLYTKWK</sequence>
<keyword evidence="5 12" id="KW-0812">Transmembrane</keyword>
<comment type="subcellular location">
    <subcellularLocation>
        <location evidence="1">Endoplasmic reticulum membrane</location>
        <topology evidence="1">Single-pass type I membrane protein</topology>
    </subcellularLocation>
</comment>
<dbReference type="Pfam" id="PF07774">
    <property type="entry name" value="EMC1_C"/>
    <property type="match status" value="2"/>
</dbReference>
<feature type="compositionally biased region" description="Low complexity" evidence="11">
    <location>
        <begin position="648"/>
        <end position="659"/>
    </location>
</feature>
<evidence type="ECO:0000256" key="3">
    <source>
        <dbReference type="ARBA" id="ARBA00011276"/>
    </source>
</evidence>
<comment type="subunit">
    <text evidence="3">Component of the ER membrane protein complex (EMC).</text>
</comment>
<evidence type="ECO:0000256" key="6">
    <source>
        <dbReference type="ARBA" id="ARBA00022729"/>
    </source>
</evidence>
<evidence type="ECO:0000256" key="10">
    <source>
        <dbReference type="ARBA" id="ARBA00023180"/>
    </source>
</evidence>
<dbReference type="VEuPathDB" id="CryptoDB:Cvel_10145"/>
<evidence type="ECO:0000256" key="12">
    <source>
        <dbReference type="SAM" id="Phobius"/>
    </source>
</evidence>
<accession>A0A0G4I1I4</accession>
<evidence type="ECO:0000313" key="16">
    <source>
        <dbReference type="EMBL" id="CEM50720.1"/>
    </source>
</evidence>
<keyword evidence="7" id="KW-0256">Endoplasmic reticulum</keyword>
<keyword evidence="9 12" id="KW-0472">Membrane</keyword>
<keyword evidence="10" id="KW-0325">Glycoprotein</keyword>
<organism evidence="16">
    <name type="scientific">Chromera velia CCMP2878</name>
    <dbReference type="NCBI Taxonomy" id="1169474"/>
    <lineage>
        <taxon>Eukaryota</taxon>
        <taxon>Sar</taxon>
        <taxon>Alveolata</taxon>
        <taxon>Colpodellida</taxon>
        <taxon>Chromeraceae</taxon>
        <taxon>Chromera</taxon>
    </lineage>
</organism>
<evidence type="ECO:0000256" key="5">
    <source>
        <dbReference type="ARBA" id="ARBA00022692"/>
    </source>
</evidence>
<dbReference type="SUPFAM" id="SSF50998">
    <property type="entry name" value="Quinoprotein alcohol dehydrogenase-like"/>
    <property type="match status" value="1"/>
</dbReference>
<keyword evidence="8 12" id="KW-1133">Transmembrane helix</keyword>
<dbReference type="InterPro" id="IPR026895">
    <property type="entry name" value="EMC1"/>
</dbReference>
<dbReference type="GO" id="GO:0034975">
    <property type="term" value="P:protein folding in endoplasmic reticulum"/>
    <property type="evidence" value="ECO:0007669"/>
    <property type="project" value="TreeGrafter"/>
</dbReference>
<evidence type="ECO:0000256" key="1">
    <source>
        <dbReference type="ARBA" id="ARBA00004115"/>
    </source>
</evidence>
<reference evidence="16" key="1">
    <citation type="submission" date="2014-11" db="EMBL/GenBank/DDBJ databases">
        <authorList>
            <person name="Otto D Thomas"/>
            <person name="Naeem Raeece"/>
        </authorList>
    </citation>
    <scope>NUCLEOTIDE SEQUENCE</scope>
</reference>
<feature type="signal peptide" evidence="13">
    <location>
        <begin position="1"/>
        <end position="30"/>
    </location>
</feature>
<comment type="similarity">
    <text evidence="2">Belongs to the EMC1 family.</text>
</comment>
<evidence type="ECO:0000256" key="11">
    <source>
        <dbReference type="SAM" id="MobiDB-lite"/>
    </source>
</evidence>
<dbReference type="GO" id="GO:0072546">
    <property type="term" value="C:EMC complex"/>
    <property type="evidence" value="ECO:0007669"/>
    <property type="project" value="InterPro"/>
</dbReference>
<dbReference type="AlphaFoldDB" id="A0A0G4I1I4"/>
<evidence type="ECO:0000256" key="13">
    <source>
        <dbReference type="SAM" id="SignalP"/>
    </source>
</evidence>
<feature type="domain" description="ER membrane protein complex subunit 1 C-terminal" evidence="14">
    <location>
        <begin position="937"/>
        <end position="1028"/>
    </location>
</feature>
<dbReference type="InterPro" id="IPR015943">
    <property type="entry name" value="WD40/YVTN_repeat-like_dom_sf"/>
</dbReference>
<evidence type="ECO:0000256" key="2">
    <source>
        <dbReference type="ARBA" id="ARBA00007904"/>
    </source>
</evidence>